<protein>
    <recommendedName>
        <fullName evidence="5">Ribonuclease VapC</fullName>
        <shortName evidence="5">RNase VapC</shortName>
        <ecNumber evidence="5">3.1.-.-</ecNumber>
    </recommendedName>
    <alternativeName>
        <fullName evidence="5">Toxin VapC</fullName>
    </alternativeName>
</protein>
<evidence type="ECO:0000256" key="2">
    <source>
        <dbReference type="ARBA" id="ARBA00022722"/>
    </source>
</evidence>
<dbReference type="HAMAP" id="MF_00265">
    <property type="entry name" value="VapC_Nob1"/>
    <property type="match status" value="1"/>
</dbReference>
<keyword evidence="4 5" id="KW-0378">Hydrolase</keyword>
<dbReference type="EC" id="3.1.-.-" evidence="5"/>
<comment type="cofactor">
    <cofactor evidence="5">
        <name>Mg(2+)</name>
        <dbReference type="ChEBI" id="CHEBI:18420"/>
    </cofactor>
</comment>
<sequence length="146" mass="16975">MNNSVFVDTSGWANLFIKTEPAHQYAVEWFTQARQQKYLMVTSNYIVLELVALLNSPLRVPRPQIFQYIDAIQSAPYLQLVRVNQQIENAPWELLKQRLDKNWSLVDATSFIIMQQLEITDALTSDHHFDQAGFVRLLKSQSAFYP</sequence>
<dbReference type="InterPro" id="IPR039018">
    <property type="entry name" value="VapC20-like"/>
</dbReference>
<dbReference type="Pfam" id="PF01850">
    <property type="entry name" value="PIN"/>
    <property type="match status" value="1"/>
</dbReference>
<dbReference type="GO" id="GO:0004521">
    <property type="term" value="F:RNA endonuclease activity"/>
    <property type="evidence" value="ECO:0007669"/>
    <property type="project" value="InterPro"/>
</dbReference>
<dbReference type="SUPFAM" id="SSF88723">
    <property type="entry name" value="PIN domain-like"/>
    <property type="match status" value="1"/>
</dbReference>
<keyword evidence="2 5" id="KW-0540">Nuclease</keyword>
<gene>
    <name evidence="5" type="primary">vapC</name>
    <name evidence="7" type="ORF">ARTHRO_50308</name>
</gene>
<evidence type="ECO:0000313" key="7">
    <source>
        <dbReference type="EMBL" id="CDM97338.1"/>
    </source>
</evidence>
<dbReference type="RefSeq" id="WP_008053944.1">
    <property type="nucleotide sequence ID" value="NZ_FO818640.1"/>
</dbReference>
<evidence type="ECO:0000313" key="8">
    <source>
        <dbReference type="Proteomes" id="UP000032946"/>
    </source>
</evidence>
<organism evidence="7 8">
    <name type="scientific">Limnospira indica PCC 8005</name>
    <dbReference type="NCBI Taxonomy" id="376219"/>
    <lineage>
        <taxon>Bacteria</taxon>
        <taxon>Bacillati</taxon>
        <taxon>Cyanobacteriota</taxon>
        <taxon>Cyanophyceae</taxon>
        <taxon>Oscillatoriophycideae</taxon>
        <taxon>Oscillatoriales</taxon>
        <taxon>Sirenicapillariaceae</taxon>
        <taxon>Limnospira</taxon>
    </lineage>
</organism>
<comment type="similarity">
    <text evidence="5">Belongs to the PINc/VapC protein family.</text>
</comment>
<feature type="binding site" evidence="5">
    <location>
        <position position="107"/>
    </location>
    <ligand>
        <name>Mg(2+)</name>
        <dbReference type="ChEBI" id="CHEBI:18420"/>
    </ligand>
</feature>
<keyword evidence="1 5" id="KW-1277">Toxin-antitoxin system</keyword>
<comment type="function">
    <text evidence="5">Toxic component of a toxin-antitoxin (TA) system. An RNase.</text>
</comment>
<reference evidence="7 8" key="1">
    <citation type="submission" date="2014-02" db="EMBL/GenBank/DDBJ databases">
        <authorList>
            <person name="Genoscope - CEA"/>
        </authorList>
    </citation>
    <scope>NUCLEOTIDE SEQUENCE [LARGE SCALE GENOMIC DNA]</scope>
    <source>
        <strain evidence="7 8">PCC 8005</strain>
    </source>
</reference>
<evidence type="ECO:0000259" key="6">
    <source>
        <dbReference type="Pfam" id="PF01850"/>
    </source>
</evidence>
<keyword evidence="3 5" id="KW-0479">Metal-binding</keyword>
<dbReference type="InterPro" id="IPR029060">
    <property type="entry name" value="PIN-like_dom_sf"/>
</dbReference>
<dbReference type="AlphaFoldDB" id="A0A9P1KK50"/>
<evidence type="ECO:0000256" key="1">
    <source>
        <dbReference type="ARBA" id="ARBA00022649"/>
    </source>
</evidence>
<evidence type="ECO:0000256" key="3">
    <source>
        <dbReference type="ARBA" id="ARBA00022723"/>
    </source>
</evidence>
<evidence type="ECO:0000256" key="4">
    <source>
        <dbReference type="ARBA" id="ARBA00022801"/>
    </source>
</evidence>
<proteinExistence type="inferred from homology"/>
<keyword evidence="5" id="KW-0800">Toxin</keyword>
<dbReference type="GO" id="GO:0016787">
    <property type="term" value="F:hydrolase activity"/>
    <property type="evidence" value="ECO:0007669"/>
    <property type="project" value="UniProtKB-KW"/>
</dbReference>
<dbReference type="GO" id="GO:0016075">
    <property type="term" value="P:rRNA catabolic process"/>
    <property type="evidence" value="ECO:0007669"/>
    <property type="project" value="TreeGrafter"/>
</dbReference>
<dbReference type="Gene3D" id="3.40.50.1010">
    <property type="entry name" value="5'-nuclease"/>
    <property type="match status" value="1"/>
</dbReference>
<dbReference type="PANTHER" id="PTHR42188">
    <property type="entry name" value="23S RRNA-SPECIFIC ENDONUCLEASE VAPC20"/>
    <property type="match status" value="1"/>
</dbReference>
<feature type="domain" description="PIN" evidence="6">
    <location>
        <begin position="5"/>
        <end position="134"/>
    </location>
</feature>
<evidence type="ECO:0000256" key="5">
    <source>
        <dbReference type="HAMAP-Rule" id="MF_00265"/>
    </source>
</evidence>
<dbReference type="InterPro" id="IPR022907">
    <property type="entry name" value="VapC_family"/>
</dbReference>
<keyword evidence="5" id="KW-0460">Magnesium</keyword>
<dbReference type="GO" id="GO:0000287">
    <property type="term" value="F:magnesium ion binding"/>
    <property type="evidence" value="ECO:0007669"/>
    <property type="project" value="UniProtKB-UniRule"/>
</dbReference>
<dbReference type="InterPro" id="IPR002716">
    <property type="entry name" value="PIN_dom"/>
</dbReference>
<dbReference type="EMBL" id="FO818640">
    <property type="protein sequence ID" value="CDM97338.1"/>
    <property type="molecule type" value="Genomic_DNA"/>
</dbReference>
<feature type="binding site" evidence="5">
    <location>
        <position position="8"/>
    </location>
    <ligand>
        <name>Mg(2+)</name>
        <dbReference type="ChEBI" id="CHEBI:18420"/>
    </ligand>
</feature>
<dbReference type="Proteomes" id="UP000032946">
    <property type="component" value="Chromosome"/>
</dbReference>
<accession>A0A9P1KK50</accession>
<dbReference type="GO" id="GO:0090729">
    <property type="term" value="F:toxin activity"/>
    <property type="evidence" value="ECO:0007669"/>
    <property type="project" value="UniProtKB-KW"/>
</dbReference>
<keyword evidence="8" id="KW-1185">Reference proteome</keyword>
<name>A0A9P1KK50_9CYAN</name>
<dbReference type="PANTHER" id="PTHR42188:SF1">
    <property type="entry name" value="23S RRNA-SPECIFIC ENDONUCLEASE VAPC20"/>
    <property type="match status" value="1"/>
</dbReference>